<evidence type="ECO:0000256" key="5">
    <source>
        <dbReference type="ARBA" id="ARBA00023136"/>
    </source>
</evidence>
<evidence type="ECO:0000313" key="8">
    <source>
        <dbReference type="EMBL" id="KKU20907.1"/>
    </source>
</evidence>
<feature type="transmembrane region" description="Helical" evidence="6">
    <location>
        <begin position="198"/>
        <end position="219"/>
    </location>
</feature>
<dbReference type="Pfam" id="PF02683">
    <property type="entry name" value="DsbD_TM"/>
    <property type="match status" value="1"/>
</dbReference>
<dbReference type="GO" id="GO:0017004">
    <property type="term" value="P:cytochrome complex assembly"/>
    <property type="evidence" value="ECO:0007669"/>
    <property type="project" value="InterPro"/>
</dbReference>
<dbReference type="PANTHER" id="PTHR31272:SF9">
    <property type="entry name" value="BLL1027 PROTEIN"/>
    <property type="match status" value="1"/>
</dbReference>
<dbReference type="EMBL" id="LCLU01000034">
    <property type="protein sequence ID" value="KKU20907.1"/>
    <property type="molecule type" value="Genomic_DNA"/>
</dbReference>
<evidence type="ECO:0000256" key="6">
    <source>
        <dbReference type="SAM" id="Phobius"/>
    </source>
</evidence>
<feature type="transmembrane region" description="Helical" evidence="6">
    <location>
        <begin position="49"/>
        <end position="71"/>
    </location>
</feature>
<dbReference type="GO" id="GO:0016020">
    <property type="term" value="C:membrane"/>
    <property type="evidence" value="ECO:0007669"/>
    <property type="project" value="UniProtKB-SubCell"/>
</dbReference>
<feature type="domain" description="Cytochrome C biogenesis protein transmembrane" evidence="7">
    <location>
        <begin position="47"/>
        <end position="218"/>
    </location>
</feature>
<feature type="transmembrane region" description="Helical" evidence="6">
    <location>
        <begin position="83"/>
        <end position="113"/>
    </location>
</feature>
<sequence length="385" mass="42433">MANEIIGLSESQKKARAWMVFLAFILFSAFLAGMFWLSTAPTEAVSLMLSYAAGLSMIFLPCTLPLVFIVVPLSMGHGYKKGLAIAALFGLGLSITLSFYGVAIALLGGWLGLTRATEWMFMLAGGAAFIFGLAELKLLKIRMPAYGGRTPKFIEEQGDYLKAFFLGLFLGNAGVGCPNPAFYVLLTYIATVGDVFQGWYLAFIHGIGRATPLLFLSILGILGVNATQSIVKRKLAVEKFIGWALAYIGAFIFMNGAFGHDWYVQSGIHGAWEKVVEITLGAKFGEIIEHTHVVKQSGFMTFGNYVLVFLFTVPLIWYFFKRRKEIASLPPETPPETVAAEKDRLRRFGVIAFIVILLSFFAFTQLFPKIVLPLVTKEPHSNNSR</sequence>
<feature type="transmembrane region" description="Helical" evidence="6">
    <location>
        <begin position="17"/>
        <end position="37"/>
    </location>
</feature>
<dbReference type="InterPro" id="IPR051790">
    <property type="entry name" value="Cytochrome_c-biogenesis_DsbD"/>
</dbReference>
<gene>
    <name evidence="8" type="ORF">UX33_C0034G0008</name>
</gene>
<dbReference type="Proteomes" id="UP000034569">
    <property type="component" value="Unassembled WGS sequence"/>
</dbReference>
<accession>A0A0G1NKN1</accession>
<evidence type="ECO:0000256" key="2">
    <source>
        <dbReference type="ARBA" id="ARBA00006143"/>
    </source>
</evidence>
<keyword evidence="3 6" id="KW-0812">Transmembrane</keyword>
<feature type="transmembrane region" description="Helical" evidence="6">
    <location>
        <begin position="302"/>
        <end position="320"/>
    </location>
</feature>
<comment type="similarity">
    <text evidence="2">Belongs to the DsbD family.</text>
</comment>
<dbReference type="InterPro" id="IPR003834">
    <property type="entry name" value="Cyt_c_assmbl_TM_dom"/>
</dbReference>
<evidence type="ECO:0000313" key="9">
    <source>
        <dbReference type="Proteomes" id="UP000034569"/>
    </source>
</evidence>
<evidence type="ECO:0000256" key="1">
    <source>
        <dbReference type="ARBA" id="ARBA00004141"/>
    </source>
</evidence>
<dbReference type="PATRIC" id="fig|1618619.3.peg.560"/>
<comment type="subcellular location">
    <subcellularLocation>
        <location evidence="1">Membrane</location>
        <topology evidence="1">Multi-pass membrane protein</topology>
    </subcellularLocation>
</comment>
<feature type="transmembrane region" description="Helical" evidence="6">
    <location>
        <begin position="348"/>
        <end position="367"/>
    </location>
</feature>
<organism evidence="8 9">
    <name type="scientific">Candidatus Azambacteria bacterium GW2011_GWC1_46_13</name>
    <dbReference type="NCBI Taxonomy" id="1618619"/>
    <lineage>
        <taxon>Bacteria</taxon>
        <taxon>Candidatus Azamiibacteriota</taxon>
    </lineage>
</organism>
<feature type="transmembrane region" description="Helical" evidence="6">
    <location>
        <begin position="240"/>
        <end position="258"/>
    </location>
</feature>
<evidence type="ECO:0000256" key="3">
    <source>
        <dbReference type="ARBA" id="ARBA00022692"/>
    </source>
</evidence>
<proteinExistence type="inferred from homology"/>
<protein>
    <recommendedName>
        <fullName evidence="7">Cytochrome C biogenesis protein transmembrane domain-containing protein</fullName>
    </recommendedName>
</protein>
<feature type="transmembrane region" description="Helical" evidence="6">
    <location>
        <begin position="119"/>
        <end position="139"/>
    </location>
</feature>
<reference evidence="8 9" key="1">
    <citation type="journal article" date="2015" name="Nature">
        <title>rRNA introns, odd ribosomes, and small enigmatic genomes across a large radiation of phyla.</title>
        <authorList>
            <person name="Brown C.T."/>
            <person name="Hug L.A."/>
            <person name="Thomas B.C."/>
            <person name="Sharon I."/>
            <person name="Castelle C.J."/>
            <person name="Singh A."/>
            <person name="Wilkins M.J."/>
            <person name="Williams K.H."/>
            <person name="Banfield J.F."/>
        </authorList>
    </citation>
    <scope>NUCLEOTIDE SEQUENCE [LARGE SCALE GENOMIC DNA]</scope>
</reference>
<name>A0A0G1NKN1_9BACT</name>
<evidence type="ECO:0000256" key="4">
    <source>
        <dbReference type="ARBA" id="ARBA00022989"/>
    </source>
</evidence>
<dbReference type="PANTHER" id="PTHR31272">
    <property type="entry name" value="CYTOCHROME C-TYPE BIOGENESIS PROTEIN HI_1454-RELATED"/>
    <property type="match status" value="1"/>
</dbReference>
<keyword evidence="5 6" id="KW-0472">Membrane</keyword>
<evidence type="ECO:0000259" key="7">
    <source>
        <dbReference type="Pfam" id="PF02683"/>
    </source>
</evidence>
<comment type="caution">
    <text evidence="8">The sequence shown here is derived from an EMBL/GenBank/DDBJ whole genome shotgun (WGS) entry which is preliminary data.</text>
</comment>
<feature type="transmembrane region" description="Helical" evidence="6">
    <location>
        <begin position="160"/>
        <end position="186"/>
    </location>
</feature>
<dbReference type="AlphaFoldDB" id="A0A0G1NKN1"/>
<keyword evidence="4 6" id="KW-1133">Transmembrane helix</keyword>